<accession>A0ACD5II99</accession>
<organism evidence="1 2">
    <name type="scientific">Acidithiobacillus ferruginosus</name>
    <dbReference type="NCBI Taxonomy" id="3063951"/>
    <lineage>
        <taxon>Bacteria</taxon>
        <taxon>Pseudomonadati</taxon>
        <taxon>Pseudomonadota</taxon>
        <taxon>Acidithiobacillia</taxon>
        <taxon>Acidithiobacillales</taxon>
        <taxon>Acidithiobacillaceae</taxon>
        <taxon>Acidithiobacillus</taxon>
    </lineage>
</organism>
<evidence type="ECO:0000313" key="1">
    <source>
        <dbReference type="EMBL" id="XRP73227.1"/>
    </source>
</evidence>
<evidence type="ECO:0000313" key="2">
    <source>
        <dbReference type="Proteomes" id="UP001196097"/>
    </source>
</evidence>
<proteinExistence type="predicted"/>
<dbReference type="Proteomes" id="UP001196097">
    <property type="component" value="Chromosome"/>
</dbReference>
<keyword evidence="2" id="KW-1185">Reference proteome</keyword>
<reference evidence="1 2" key="1">
    <citation type="journal article" date="2021" name="ISME J.">
        <title>Genomic evolution of the class Acidithiobacillia: deep-branching Proteobacteria living in extreme acidic conditions.</title>
        <authorList>
            <person name="Moya-Beltran A."/>
            <person name="Beard S."/>
            <person name="Rojas-Villalobos C."/>
            <person name="Issotta F."/>
            <person name="Gallardo Y."/>
            <person name="Ulloa R."/>
            <person name="Giaveno A."/>
            <person name="Degli Esposti M."/>
            <person name="Johnson D.B."/>
            <person name="Quatrini R."/>
        </authorList>
    </citation>
    <scope>NUCLEOTIDE SEQUENCE [LARGE SCALE GENOMIC DNA]</scope>
    <source>
        <strain evidence="1 2">CF3</strain>
    </source>
</reference>
<dbReference type="EMBL" id="CP130946">
    <property type="protein sequence ID" value="XRP73227.1"/>
    <property type="molecule type" value="Genomic_DNA"/>
</dbReference>
<gene>
    <name evidence="1" type="ORF">HF292_000885</name>
</gene>
<protein>
    <submittedName>
        <fullName evidence="1">Uncharacterized protein</fullName>
    </submittedName>
</protein>
<sequence>MSAPIIWYLIKFFTEERYAEQFMTGGLYLNTLEYFKKVETENSDGRIDSTEAVAAWLQPDDLKIKLNIPEIGDCEITKKDLAGPVCLSFDHHNYLHLFCMYAIYTTGFEAIDGKIDCAPEDVEDLQRQVKIDERCLKFGKFAVITPAAAFLDNLKKALKIQNYKATGKLVEYYDNEVFHGMIPMADIPFRKQKRFSYQREFRLCVDAGGKTDSALTINIGDISHICVKVDADKLPGLLEIKTEPVP</sequence>
<name>A0ACD5II99_9PROT</name>